<dbReference type="Gene3D" id="3.30.559.30">
    <property type="entry name" value="Nonribosomal peptide synthetase, condensation domain"/>
    <property type="match status" value="1"/>
</dbReference>
<dbReference type="InterPro" id="IPR023213">
    <property type="entry name" value="CAT-like_dom_sf"/>
</dbReference>
<dbReference type="RefSeq" id="WP_177167995.1">
    <property type="nucleotide sequence ID" value="NZ_FNNQ01000009.1"/>
</dbReference>
<dbReference type="Gene3D" id="3.30.559.10">
    <property type="entry name" value="Chloramphenicol acetyltransferase-like domain"/>
    <property type="match status" value="1"/>
</dbReference>
<dbReference type="Pfam" id="PF00501">
    <property type="entry name" value="AMP-binding"/>
    <property type="match status" value="1"/>
</dbReference>
<dbReference type="InterPro" id="IPR000873">
    <property type="entry name" value="AMP-dep_synth/lig_dom"/>
</dbReference>
<dbReference type="InterPro" id="IPR025110">
    <property type="entry name" value="AMP-bd_C"/>
</dbReference>
<keyword evidence="7" id="KW-1185">Reference proteome</keyword>
<dbReference type="InterPro" id="IPR020845">
    <property type="entry name" value="AMP-binding_CS"/>
</dbReference>
<dbReference type="InterPro" id="IPR042099">
    <property type="entry name" value="ANL_N_sf"/>
</dbReference>
<evidence type="ECO:0000256" key="2">
    <source>
        <dbReference type="ARBA" id="ARBA00006432"/>
    </source>
</evidence>
<dbReference type="EMBL" id="FNNQ01000009">
    <property type="protein sequence ID" value="SDX04453.1"/>
    <property type="molecule type" value="Genomic_DNA"/>
</dbReference>
<dbReference type="InterPro" id="IPR001242">
    <property type="entry name" value="Condensation_dom"/>
</dbReference>
<dbReference type="Gene3D" id="3.40.50.12780">
    <property type="entry name" value="N-terminal domain of ligase-like"/>
    <property type="match status" value="1"/>
</dbReference>
<dbReference type="PANTHER" id="PTHR45527">
    <property type="entry name" value="NONRIBOSOMAL PEPTIDE SYNTHETASE"/>
    <property type="match status" value="1"/>
</dbReference>
<keyword evidence="3" id="KW-0596">Phosphopantetheine</keyword>
<dbReference type="InterPro" id="IPR009081">
    <property type="entry name" value="PP-bd_ACP"/>
</dbReference>
<comment type="similarity">
    <text evidence="2">Belongs to the ATP-dependent AMP-binding enzyme family.</text>
</comment>
<evidence type="ECO:0000259" key="5">
    <source>
        <dbReference type="PROSITE" id="PS50075"/>
    </source>
</evidence>
<dbReference type="PROSITE" id="PS50075">
    <property type="entry name" value="CARRIER"/>
    <property type="match status" value="1"/>
</dbReference>
<evidence type="ECO:0000256" key="4">
    <source>
        <dbReference type="ARBA" id="ARBA00022553"/>
    </source>
</evidence>
<dbReference type="AlphaFoldDB" id="A0A1H2YGW5"/>
<dbReference type="Gene3D" id="3.30.300.30">
    <property type="match status" value="1"/>
</dbReference>
<dbReference type="GO" id="GO:0009366">
    <property type="term" value="C:enterobactin synthetase complex"/>
    <property type="evidence" value="ECO:0007669"/>
    <property type="project" value="TreeGrafter"/>
</dbReference>
<dbReference type="GO" id="GO:0008610">
    <property type="term" value="P:lipid biosynthetic process"/>
    <property type="evidence" value="ECO:0007669"/>
    <property type="project" value="UniProtKB-ARBA"/>
</dbReference>
<accession>A0A1H2YGW5</accession>
<dbReference type="GO" id="GO:0009239">
    <property type="term" value="P:enterobactin biosynthetic process"/>
    <property type="evidence" value="ECO:0007669"/>
    <property type="project" value="TreeGrafter"/>
</dbReference>
<dbReference type="PROSITE" id="PS00455">
    <property type="entry name" value="AMP_BINDING"/>
    <property type="match status" value="1"/>
</dbReference>
<name>A0A1H2YGW5_9BACL</name>
<feature type="domain" description="Carrier" evidence="5">
    <location>
        <begin position="996"/>
        <end position="1071"/>
    </location>
</feature>
<reference evidence="6 7" key="1">
    <citation type="submission" date="2016-10" db="EMBL/GenBank/DDBJ databases">
        <authorList>
            <person name="de Groot N.N."/>
        </authorList>
    </citation>
    <scope>NUCLEOTIDE SEQUENCE [LARGE SCALE GENOMIC DNA]</scope>
    <source>
        <strain evidence="6 7">DSM 45610</strain>
    </source>
</reference>
<protein>
    <submittedName>
        <fullName evidence="6">Amino acid adenylation domain-containing protein</fullName>
    </submittedName>
</protein>
<dbReference type="InterPro" id="IPR045851">
    <property type="entry name" value="AMP-bd_C_sf"/>
</dbReference>
<evidence type="ECO:0000313" key="6">
    <source>
        <dbReference type="EMBL" id="SDX04453.1"/>
    </source>
</evidence>
<dbReference type="Pfam" id="PF00668">
    <property type="entry name" value="Condensation"/>
    <property type="match status" value="1"/>
</dbReference>
<evidence type="ECO:0000256" key="3">
    <source>
        <dbReference type="ARBA" id="ARBA00022450"/>
    </source>
</evidence>
<dbReference type="NCBIfam" id="TIGR01733">
    <property type="entry name" value="AA-adenyl-dom"/>
    <property type="match status" value="1"/>
</dbReference>
<dbReference type="SUPFAM" id="SSF47336">
    <property type="entry name" value="ACP-like"/>
    <property type="match status" value="1"/>
</dbReference>
<dbReference type="CDD" id="cd19531">
    <property type="entry name" value="LCL_NRPS-like"/>
    <property type="match status" value="1"/>
</dbReference>
<dbReference type="InterPro" id="IPR010071">
    <property type="entry name" value="AA_adenyl_dom"/>
</dbReference>
<comment type="cofactor">
    <cofactor evidence="1">
        <name>pantetheine 4'-phosphate</name>
        <dbReference type="ChEBI" id="CHEBI:47942"/>
    </cofactor>
</comment>
<dbReference type="Pfam" id="PF13193">
    <property type="entry name" value="AMP-binding_C"/>
    <property type="match status" value="1"/>
</dbReference>
<dbReference type="GO" id="GO:0072330">
    <property type="term" value="P:monocarboxylic acid biosynthetic process"/>
    <property type="evidence" value="ECO:0007669"/>
    <property type="project" value="UniProtKB-ARBA"/>
</dbReference>
<proteinExistence type="inferred from homology"/>
<dbReference type="Proteomes" id="UP000198534">
    <property type="component" value="Unassembled WGS sequence"/>
</dbReference>
<dbReference type="Gene3D" id="1.10.1200.10">
    <property type="entry name" value="ACP-like"/>
    <property type="match status" value="1"/>
</dbReference>
<dbReference type="GO" id="GO:0005829">
    <property type="term" value="C:cytosol"/>
    <property type="evidence" value="ECO:0007669"/>
    <property type="project" value="TreeGrafter"/>
</dbReference>
<dbReference type="PANTHER" id="PTHR45527:SF1">
    <property type="entry name" value="FATTY ACID SYNTHASE"/>
    <property type="match status" value="1"/>
</dbReference>
<dbReference type="Pfam" id="PF00550">
    <property type="entry name" value="PP-binding"/>
    <property type="match status" value="1"/>
</dbReference>
<dbReference type="STRING" id="1048340.SAMN05444487_10973"/>
<dbReference type="CDD" id="cd05930">
    <property type="entry name" value="A_NRPS"/>
    <property type="match status" value="1"/>
</dbReference>
<dbReference type="GO" id="GO:0031177">
    <property type="term" value="F:phosphopantetheine binding"/>
    <property type="evidence" value="ECO:0007669"/>
    <property type="project" value="TreeGrafter"/>
</dbReference>
<dbReference type="GO" id="GO:0047527">
    <property type="term" value="F:2,3-dihydroxybenzoate-serine ligase activity"/>
    <property type="evidence" value="ECO:0007669"/>
    <property type="project" value="TreeGrafter"/>
</dbReference>
<evidence type="ECO:0000313" key="7">
    <source>
        <dbReference type="Proteomes" id="UP000198534"/>
    </source>
</evidence>
<dbReference type="GO" id="GO:0043041">
    <property type="term" value="P:amino acid activation for nonribosomal peptide biosynthetic process"/>
    <property type="evidence" value="ECO:0007669"/>
    <property type="project" value="TreeGrafter"/>
</dbReference>
<gene>
    <name evidence="6" type="ORF">SAMN05444487_10973</name>
</gene>
<dbReference type="FunFam" id="1.10.1200.10:FF:000016">
    <property type="entry name" value="Non-ribosomal peptide synthase"/>
    <property type="match status" value="1"/>
</dbReference>
<dbReference type="SUPFAM" id="SSF52777">
    <property type="entry name" value="CoA-dependent acyltransferases"/>
    <property type="match status" value="2"/>
</dbReference>
<organism evidence="6 7">
    <name type="scientific">Marininema mesophilum</name>
    <dbReference type="NCBI Taxonomy" id="1048340"/>
    <lineage>
        <taxon>Bacteria</taxon>
        <taxon>Bacillati</taxon>
        <taxon>Bacillota</taxon>
        <taxon>Bacilli</taxon>
        <taxon>Bacillales</taxon>
        <taxon>Thermoactinomycetaceae</taxon>
        <taxon>Marininema</taxon>
    </lineage>
</organism>
<dbReference type="InterPro" id="IPR036736">
    <property type="entry name" value="ACP-like_sf"/>
</dbReference>
<dbReference type="SUPFAM" id="SSF56801">
    <property type="entry name" value="Acetyl-CoA synthetase-like"/>
    <property type="match status" value="1"/>
</dbReference>
<evidence type="ECO:0000256" key="1">
    <source>
        <dbReference type="ARBA" id="ARBA00001957"/>
    </source>
</evidence>
<sequence length="1099" mass="125888">MSSDDFDVKRKLIEEIMKKRGLKKEECSITKYKGELAPLSFSQQRIWFLDQFEENLTAYNMPFALELQGNLQTHLLEKSLNKVIEKHETLRTVIVMKDGEAYQKVLSKLYIPLRIVDLKHQEESVVQTKFKEEALQPFSLADGPLLRASLLKISDHKYVLMVNMHHMISDGWSLGIFYKELSIKYNLLLKNNLVSGGELEFQYKDYSAWQRNQVKKGVYDQQLRYWKKKLSGNISILNLPRDQKKGEVKNRFEGGHENITISSQLTSDLKKLTINQGITLYTVLLSAFNVLLNKYTNETDILVGTPIANRKKREFESMIGLFLNTLVIRSDLSENPTFRELLTRASETIYEALENQDIPFEKVVEVVQPERNLNRNPFFDVFFNFVNTPSVRPIFEGLVAKTVNLKEPESKNLLTMYIEEVNDQLLFQFIYQKAFFSEERISSFLNQYIYLLQQIVASPDKRIDEYSLLSEKNTKQKSSQIEEKKLPLVTEQIIRIGKENPTKIALKQGEKSWTYKHLVDYSTAIANRLDICKSDVVAITGTKSFGFIASIIAVWLKGGVILTLDPDLPKNRRKVMIKEAKAQCIIEVTHKKITADPFVDLPYLHVLSDNVGLEAVMDQPKDFKVGGNDPAYIFFTSGTTGKPKGVLGVHKGLSHFLTWQRDEFQISSDDKCAQITGLSFDVLLRDLFLPLVSGATLCLPEDEMLFTGESIFQWLHENEMTVIHVVPSLAKSWLGSLKQSKQLSFLKWVFSAGEPLTDSLIQDWKEKLQFTGSFVNLYGPTETTLAKLSFKVDEVVDGIQPVGYAIPQAQALVIKNQTHLCGDNEVGEIAIRTPYRTLGYINNAEEQNKRFIPNPFTNEVQDLLYLTGDLGRIHPKGFIELVGRRDDQIKVRGVRVHLNEIESVLAKHSQVEAGIVISLKNERGDLVLVAYVVPKREEDLAETKLRIYLEERLPFAVVPSIIIFMNKIPTTKNGKVDKKALPEPEVQKRTEVLMKEPETETEKVIYEIWSDLLQVDSFSCDDDFFVLGGHSLLATQVLSRIREYFSMYLELKHLFEHRTVRQIAKEIEKNSIKNKEIKVSSIKRVARSTRQASLKLDEI</sequence>
<keyword evidence="4" id="KW-0597">Phosphoprotein</keyword>